<dbReference type="GO" id="GO:0005227">
    <property type="term" value="F:calcium-activated cation channel activity"/>
    <property type="evidence" value="ECO:0007669"/>
    <property type="project" value="InterPro"/>
</dbReference>
<keyword evidence="3" id="KW-0813">Transport</keyword>
<dbReference type="InterPro" id="IPR003864">
    <property type="entry name" value="CSC1/OSCA1-like_7TM"/>
</dbReference>
<feature type="compositionally biased region" description="Basic and acidic residues" evidence="7">
    <location>
        <begin position="37"/>
        <end position="47"/>
    </location>
</feature>
<evidence type="ECO:0000256" key="3">
    <source>
        <dbReference type="ARBA" id="ARBA00022448"/>
    </source>
</evidence>
<comment type="similarity">
    <text evidence="2">Belongs to the CSC1 (TC 1.A.17) family.</text>
</comment>
<evidence type="ECO:0000259" key="9">
    <source>
        <dbReference type="Pfam" id="PF02714"/>
    </source>
</evidence>
<keyword evidence="13" id="KW-1185">Reference proteome</keyword>
<dbReference type="EMBL" id="GL833125">
    <property type="protein sequence ID" value="EGB09712.1"/>
    <property type="molecule type" value="Genomic_DNA"/>
</dbReference>
<feature type="transmembrane region" description="Helical" evidence="8">
    <location>
        <begin position="1005"/>
        <end position="1032"/>
    </location>
</feature>
<evidence type="ECO:0000313" key="13">
    <source>
        <dbReference type="Proteomes" id="UP000002729"/>
    </source>
</evidence>
<dbReference type="GeneID" id="20228192"/>
<gene>
    <name evidence="12" type="ORF">AURANDRAFT_71371</name>
</gene>
<evidence type="ECO:0000259" key="10">
    <source>
        <dbReference type="Pfam" id="PF13967"/>
    </source>
</evidence>
<accession>F0Y5Y8</accession>
<organism evidence="13">
    <name type="scientific">Aureococcus anophagefferens</name>
    <name type="common">Harmful bloom alga</name>
    <dbReference type="NCBI Taxonomy" id="44056"/>
    <lineage>
        <taxon>Eukaryota</taxon>
        <taxon>Sar</taxon>
        <taxon>Stramenopiles</taxon>
        <taxon>Ochrophyta</taxon>
        <taxon>Pelagophyceae</taxon>
        <taxon>Pelagomonadales</taxon>
        <taxon>Pelagomonadaceae</taxon>
        <taxon>Aureococcus</taxon>
    </lineage>
</organism>
<dbReference type="OrthoDB" id="1689567at2759"/>
<dbReference type="KEGG" id="aaf:AURANDRAFT_71371"/>
<feature type="domain" description="CSC1/OSCA1-like N-terminal transmembrane" evidence="10">
    <location>
        <begin position="305"/>
        <end position="472"/>
    </location>
</feature>
<dbReference type="InterPro" id="IPR032880">
    <property type="entry name" value="CSC1/OSCA1-like_N"/>
</dbReference>
<evidence type="ECO:0000256" key="7">
    <source>
        <dbReference type="SAM" id="MobiDB-lite"/>
    </source>
</evidence>
<dbReference type="Proteomes" id="UP000002729">
    <property type="component" value="Unassembled WGS sequence"/>
</dbReference>
<sequence length="1160" mass="128796">MRRRSTASRRARSTQRCARPASARRLQTGSRATRRASRPDARPATDRQLGKQRVFRLILKTIVRAIMPYLDPEDVAKHFDRRAAERAIARANSDRFRRGMVLGDGIIATILMNQPDLKGLLPTEPPCVYEDSDAANWLEPSKTWLQARAEGGSLYHATNVAPENLLCVDGTPYLLRPYDHYERGRPAYAGVWATCYSAGKALGFVQAHKHKSFVTNARDKGEDLFIYILSRDHPDYGNFHQLFVRYGIPSGGCGFFAKCRSVVQVARGTPGLTVLRIHWPNGPAADPVAVVAYGDPANLDMSTVIVVALTNLWVGIVCVTFFEVFRRRNMRIFSPKATLCPGTCPPVLHVPGAKPGAPLSWVRPLMRLGEDDILRYGGYDVLIYLRFMSLSLKIFGSFAPYAFIVLLPVNASVSYWPGRTSSDDDDGATSSKDNTFNRLSMSAMPVHDKRMWAHCVGCFLLTFLSMHFLARECRWYTRLRHRFLTQRDDVRQRTILVRQVPRELRSSDALAAYFAKLYPGKVVGAVVCRKVAHLDGLLVAREAAAARLDRVTHRRALAKAREGEYPKRDRGSCARAGDRAHRALEDAYDPLCWRCAFGVQERAQHHAAQQRTFDERIARERRRQALADALVGKPRRAAAPQTADSYQEAAPPDDDREVAAPSLGDALCGAADVDLGDDDGGGGGGGVMYEEWSDGADLSFSDKLLVGFGLKRERDVVERAGLLDGASGPPIKEGEAGGRRATLYDTGFVTFRAFTGAAVATQVFHAATPGGMVASMAPEPRDVFWKNAELSGKQRTTRRVVADCLVVLLLIFYIIPVTLISLVFSEQALKAHWPALKELASDSLAFDACVKMVQPMALIALMLLLPPAFLGLGFWEGTLSWSENTLTQLSRYYSFQITNVLLVTTIAGSLVKCLQKIIDDPQATLSLLGESLPQVCAFFSCYIFIKVFSGLCIELCRAVAAVQQALKRCLYPSSTPRDQRAEVLGLRDFENPGWFSYGKYGAQDLLVVVLLMTYCVMSPIILVPGLLFFGWASVVYRHQLLYVYEPIFESGGLLWPRIYRRTLFSIFIMQLTMVGLFFLKHAFSQGYCVLALSVLTYLYKMQMRSMYTTSSSVAHHLPMELATAVDEQISEDAEADANAMLDAGLHGYLQPSLRADKATE</sequence>
<evidence type="ECO:0000313" key="12">
    <source>
        <dbReference type="EMBL" id="EGB09712.1"/>
    </source>
</evidence>
<feature type="transmembrane region" description="Helical" evidence="8">
    <location>
        <begin position="394"/>
        <end position="416"/>
    </location>
</feature>
<feature type="transmembrane region" description="Helical" evidence="8">
    <location>
        <begin position="304"/>
        <end position="325"/>
    </location>
</feature>
<dbReference type="AlphaFoldDB" id="F0Y5Y8"/>
<evidence type="ECO:0000256" key="5">
    <source>
        <dbReference type="ARBA" id="ARBA00022989"/>
    </source>
</evidence>
<reference evidence="12 13" key="1">
    <citation type="journal article" date="2011" name="Proc. Natl. Acad. Sci. U.S.A.">
        <title>Niche of harmful alga Aureococcus anophagefferens revealed through ecogenomics.</title>
        <authorList>
            <person name="Gobler C.J."/>
            <person name="Berry D.L."/>
            <person name="Dyhrman S.T."/>
            <person name="Wilhelm S.W."/>
            <person name="Salamov A."/>
            <person name="Lobanov A.V."/>
            <person name="Zhang Y."/>
            <person name="Collier J.L."/>
            <person name="Wurch L.L."/>
            <person name="Kustka A.B."/>
            <person name="Dill B.D."/>
            <person name="Shah M."/>
            <person name="VerBerkmoes N.C."/>
            <person name="Kuo A."/>
            <person name="Terry A."/>
            <person name="Pangilinan J."/>
            <person name="Lindquist E.A."/>
            <person name="Lucas S."/>
            <person name="Paulsen I.T."/>
            <person name="Hattenrath-Lehmann T.K."/>
            <person name="Talmage S.C."/>
            <person name="Walker E.A."/>
            <person name="Koch F."/>
            <person name="Burson A.M."/>
            <person name="Marcoval M.A."/>
            <person name="Tang Y.Z."/>
            <person name="Lecleir G.R."/>
            <person name="Coyne K.J."/>
            <person name="Berg G.M."/>
            <person name="Bertrand E.M."/>
            <person name="Saito M.A."/>
            <person name="Gladyshev V.N."/>
            <person name="Grigoriev I.V."/>
        </authorList>
    </citation>
    <scope>NUCLEOTIDE SEQUENCE [LARGE SCALE GENOMIC DNA]</scope>
    <source>
        <strain evidence="13">CCMP 1984</strain>
    </source>
</reference>
<evidence type="ECO:0000256" key="8">
    <source>
        <dbReference type="SAM" id="Phobius"/>
    </source>
</evidence>
<evidence type="ECO:0000256" key="1">
    <source>
        <dbReference type="ARBA" id="ARBA00004141"/>
    </source>
</evidence>
<evidence type="ECO:0000259" key="11">
    <source>
        <dbReference type="Pfam" id="PF14703"/>
    </source>
</evidence>
<evidence type="ECO:0008006" key="14">
    <source>
        <dbReference type="Google" id="ProtNLM"/>
    </source>
</evidence>
<dbReference type="InterPro" id="IPR027815">
    <property type="entry name" value="CSC1/OSCA1-like_cyt"/>
</dbReference>
<dbReference type="PANTHER" id="PTHR13018:SF5">
    <property type="entry name" value="RE44586P"/>
    <property type="match status" value="1"/>
</dbReference>
<dbReference type="PANTHER" id="PTHR13018">
    <property type="entry name" value="PROBABLE MEMBRANE PROTEIN DUF221-RELATED"/>
    <property type="match status" value="1"/>
</dbReference>
<proteinExistence type="inferred from homology"/>
<feature type="transmembrane region" description="Helical" evidence="8">
    <location>
        <begin position="800"/>
        <end position="824"/>
    </location>
</feature>
<feature type="region of interest" description="Disordered" evidence="7">
    <location>
        <begin position="632"/>
        <end position="660"/>
    </location>
</feature>
<dbReference type="GO" id="GO:0005886">
    <property type="term" value="C:plasma membrane"/>
    <property type="evidence" value="ECO:0007669"/>
    <property type="project" value="TreeGrafter"/>
</dbReference>
<feature type="transmembrane region" description="Helical" evidence="8">
    <location>
        <begin position="451"/>
        <end position="470"/>
    </location>
</feature>
<name>F0Y5Y8_AURAN</name>
<feature type="region of interest" description="Disordered" evidence="7">
    <location>
        <begin position="1"/>
        <end position="47"/>
    </location>
</feature>
<dbReference type="RefSeq" id="XP_009035756.1">
    <property type="nucleotide sequence ID" value="XM_009037508.1"/>
</dbReference>
<feature type="domain" description="CSC1/OSCA1-like 7TM region" evidence="9">
    <location>
        <begin position="798"/>
        <end position="1077"/>
    </location>
</feature>
<feature type="transmembrane region" description="Helical" evidence="8">
    <location>
        <begin position="856"/>
        <end position="875"/>
    </location>
</feature>
<feature type="transmembrane region" description="Helical" evidence="8">
    <location>
        <begin position="1086"/>
        <end position="1103"/>
    </location>
</feature>
<dbReference type="InParanoid" id="F0Y5Y8"/>
<comment type="subcellular location">
    <subcellularLocation>
        <location evidence="1">Membrane</location>
        <topology evidence="1">Multi-pass membrane protein</topology>
    </subcellularLocation>
</comment>
<dbReference type="OMA" id="WIMPLMA"/>
<feature type="compositionally biased region" description="Basic residues" evidence="7">
    <location>
        <begin position="1"/>
        <end position="13"/>
    </location>
</feature>
<keyword evidence="5 8" id="KW-1133">Transmembrane helix</keyword>
<evidence type="ECO:0000256" key="2">
    <source>
        <dbReference type="ARBA" id="ARBA00007779"/>
    </source>
</evidence>
<dbReference type="eggNOG" id="KOG1134">
    <property type="taxonomic scope" value="Eukaryota"/>
</dbReference>
<protein>
    <recommendedName>
        <fullName evidence="14">CSC1/OSCA1-like 7TM region domain-containing protein</fullName>
    </recommendedName>
</protein>
<dbReference type="Pfam" id="PF02714">
    <property type="entry name" value="RSN1_7TM"/>
    <property type="match status" value="1"/>
</dbReference>
<evidence type="ECO:0000256" key="4">
    <source>
        <dbReference type="ARBA" id="ARBA00022692"/>
    </source>
</evidence>
<keyword evidence="6 8" id="KW-0472">Membrane</keyword>
<evidence type="ECO:0000256" key="6">
    <source>
        <dbReference type="ARBA" id="ARBA00023136"/>
    </source>
</evidence>
<keyword evidence="4 8" id="KW-0812">Transmembrane</keyword>
<feature type="domain" description="CSC1/OSCA1-like cytosolic" evidence="11">
    <location>
        <begin position="492"/>
        <end position="590"/>
    </location>
</feature>
<dbReference type="InterPro" id="IPR045122">
    <property type="entry name" value="Csc1-like"/>
</dbReference>
<dbReference type="Pfam" id="PF13967">
    <property type="entry name" value="RSN1_TM"/>
    <property type="match status" value="1"/>
</dbReference>
<dbReference type="Pfam" id="PF14703">
    <property type="entry name" value="PHM7_cyt"/>
    <property type="match status" value="1"/>
</dbReference>